<name>A0A328DR08_9ASTE</name>
<keyword evidence="3" id="KW-0863">Zinc-finger</keyword>
<dbReference type="GO" id="GO:0042542">
    <property type="term" value="P:response to hydrogen peroxide"/>
    <property type="evidence" value="ECO:0007669"/>
    <property type="project" value="UniProtKB-ARBA"/>
</dbReference>
<dbReference type="PROSITE" id="PS50097">
    <property type="entry name" value="BTB"/>
    <property type="match status" value="1"/>
</dbReference>
<dbReference type="FunFam" id="1.20.1020.10:FF:000004">
    <property type="entry name" value="BTB/POZ and TAZ domain-containing protein 2"/>
    <property type="match status" value="1"/>
</dbReference>
<dbReference type="Gene3D" id="1.20.1020.10">
    <property type="entry name" value="TAZ domain"/>
    <property type="match status" value="1"/>
</dbReference>
<dbReference type="InterPro" id="IPR044513">
    <property type="entry name" value="BT1/2/3/4/5"/>
</dbReference>
<comment type="pathway">
    <text evidence="1">Protein modification; protein ubiquitination.</text>
</comment>
<dbReference type="PANTHER" id="PTHR46287">
    <property type="entry name" value="BTB/POZ AND TAZ DOMAIN-CONTAINING PROTEIN 3-RELATED"/>
    <property type="match status" value="1"/>
</dbReference>
<dbReference type="InterPro" id="IPR000210">
    <property type="entry name" value="BTB/POZ_dom"/>
</dbReference>
<dbReference type="InterPro" id="IPR011333">
    <property type="entry name" value="SKP1/BTB/POZ_sf"/>
</dbReference>
<dbReference type="InterPro" id="IPR035898">
    <property type="entry name" value="TAZ_dom_sf"/>
</dbReference>
<proteinExistence type="predicted"/>
<keyword evidence="8" id="KW-1185">Reference proteome</keyword>
<evidence type="ECO:0000256" key="5">
    <source>
        <dbReference type="ARBA" id="ARBA00022833"/>
    </source>
</evidence>
<evidence type="ECO:0000256" key="2">
    <source>
        <dbReference type="ARBA" id="ARBA00022723"/>
    </source>
</evidence>
<evidence type="ECO:0000256" key="3">
    <source>
        <dbReference type="ARBA" id="ARBA00022771"/>
    </source>
</evidence>
<protein>
    <recommendedName>
        <fullName evidence="6">BTB domain-containing protein</fullName>
    </recommendedName>
</protein>
<dbReference type="FunFam" id="1.25.40.420:FF:000012">
    <property type="entry name" value="BTB/POZ and TAZ domain-containing protein 2"/>
    <property type="match status" value="1"/>
</dbReference>
<evidence type="ECO:0000259" key="6">
    <source>
        <dbReference type="PROSITE" id="PS50097"/>
    </source>
</evidence>
<dbReference type="GO" id="GO:0009751">
    <property type="term" value="P:response to salicylic acid"/>
    <property type="evidence" value="ECO:0007669"/>
    <property type="project" value="UniProtKB-ARBA"/>
</dbReference>
<dbReference type="GO" id="GO:0008270">
    <property type="term" value="F:zinc ion binding"/>
    <property type="evidence" value="ECO:0007669"/>
    <property type="project" value="UniProtKB-KW"/>
</dbReference>
<dbReference type="GO" id="GO:0009725">
    <property type="term" value="P:response to hormone"/>
    <property type="evidence" value="ECO:0007669"/>
    <property type="project" value="UniProtKB-ARBA"/>
</dbReference>
<keyword evidence="4" id="KW-0833">Ubl conjugation pathway</keyword>
<dbReference type="AlphaFoldDB" id="A0A328DR08"/>
<dbReference type="GO" id="GO:0005516">
    <property type="term" value="F:calmodulin binding"/>
    <property type="evidence" value="ECO:0007669"/>
    <property type="project" value="UniProtKB-ARBA"/>
</dbReference>
<dbReference type="SUPFAM" id="SSF57933">
    <property type="entry name" value="TAZ domain"/>
    <property type="match status" value="1"/>
</dbReference>
<reference evidence="7 8" key="1">
    <citation type="submission" date="2018-06" db="EMBL/GenBank/DDBJ databases">
        <title>The Genome of Cuscuta australis (Dodder) Provides Insight into the Evolution of Plant Parasitism.</title>
        <authorList>
            <person name="Liu H."/>
        </authorList>
    </citation>
    <scope>NUCLEOTIDE SEQUENCE [LARGE SCALE GENOMIC DNA]</scope>
    <source>
        <strain evidence="8">cv. Yunnan</strain>
        <tissue evidence="7">Vines</tissue>
    </source>
</reference>
<dbReference type="Pfam" id="PF00651">
    <property type="entry name" value="BTB"/>
    <property type="match status" value="1"/>
</dbReference>
<comment type="caution">
    <text evidence="7">The sequence shown here is derived from an EMBL/GenBank/DDBJ whole genome shotgun (WGS) entry which is preliminary data.</text>
</comment>
<organism evidence="7 8">
    <name type="scientific">Cuscuta australis</name>
    <dbReference type="NCBI Taxonomy" id="267555"/>
    <lineage>
        <taxon>Eukaryota</taxon>
        <taxon>Viridiplantae</taxon>
        <taxon>Streptophyta</taxon>
        <taxon>Embryophyta</taxon>
        <taxon>Tracheophyta</taxon>
        <taxon>Spermatophyta</taxon>
        <taxon>Magnoliopsida</taxon>
        <taxon>eudicotyledons</taxon>
        <taxon>Gunneridae</taxon>
        <taxon>Pentapetalae</taxon>
        <taxon>asterids</taxon>
        <taxon>lamiids</taxon>
        <taxon>Solanales</taxon>
        <taxon>Convolvulaceae</taxon>
        <taxon>Cuscuteae</taxon>
        <taxon>Cuscuta</taxon>
        <taxon>Cuscuta subgen. Grammica</taxon>
        <taxon>Cuscuta sect. Cleistogrammica</taxon>
    </lineage>
</organism>
<gene>
    <name evidence="7" type="ORF">DM860_004960</name>
</gene>
<dbReference type="Gene3D" id="1.25.40.420">
    <property type="match status" value="1"/>
</dbReference>
<dbReference type="InterPro" id="IPR000197">
    <property type="entry name" value="Znf_TAZ"/>
</dbReference>
<dbReference type="Pfam" id="PF02135">
    <property type="entry name" value="zf-TAZ"/>
    <property type="match status" value="1"/>
</dbReference>
<evidence type="ECO:0000313" key="7">
    <source>
        <dbReference type="EMBL" id="RAL46681.1"/>
    </source>
</evidence>
<sequence>MQRAEWGLRRRRIRTMTLEKYLPAPPSLPPPLHGPNHSMARRSQMRGHGHCFSSADRLFDEAYQADVKINARDGYVIYAHASILGVASPVIKAMLRKSTRQRQQRHLSISILGVPAEAVHVFVRYLYSSCYVESKMKEHALSLLVLAHSYVVPQLKRECEWVIEDGLINTENAMDVFQTALLCDAPRLSFISHRFILKNLKPVCATQGWRAMKESHPALEKEILGSVIYHDIMQKERVRKMNERKTYMSLYEAMEALVHICKEGCRTIGPYDKVLKGDEAPCRHGACKGIEALIRHFAGCKTRIPGGCVRCKRMWQVFELHSRLCADPDSCRVPLCKNFRMRRKQVKKDDIKWRILVRKIVRSKSISGAPFFSLESA</sequence>
<accession>A0A328DR08</accession>
<dbReference type="SMART" id="SM00551">
    <property type="entry name" value="ZnF_TAZ"/>
    <property type="match status" value="1"/>
</dbReference>
<dbReference type="GO" id="GO:0006355">
    <property type="term" value="P:regulation of DNA-templated transcription"/>
    <property type="evidence" value="ECO:0007669"/>
    <property type="project" value="UniProtKB-ARBA"/>
</dbReference>
<keyword evidence="5" id="KW-0862">Zinc</keyword>
<evidence type="ECO:0000313" key="8">
    <source>
        <dbReference type="Proteomes" id="UP000249390"/>
    </source>
</evidence>
<dbReference type="Gene3D" id="3.30.710.10">
    <property type="entry name" value="Potassium Channel Kv1.1, Chain A"/>
    <property type="match status" value="1"/>
</dbReference>
<dbReference type="SUPFAM" id="SSF54695">
    <property type="entry name" value="POZ domain"/>
    <property type="match status" value="1"/>
</dbReference>
<dbReference type="SMART" id="SM00225">
    <property type="entry name" value="BTB"/>
    <property type="match status" value="1"/>
</dbReference>
<evidence type="ECO:0000256" key="1">
    <source>
        <dbReference type="ARBA" id="ARBA00004906"/>
    </source>
</evidence>
<feature type="domain" description="BTB" evidence="6">
    <location>
        <begin position="65"/>
        <end position="129"/>
    </location>
</feature>
<evidence type="ECO:0000256" key="4">
    <source>
        <dbReference type="ARBA" id="ARBA00022786"/>
    </source>
</evidence>
<dbReference type="PANTHER" id="PTHR46287:SF11">
    <property type="entry name" value="BTB_POZ AND TAZ DOMAIN-CONTAINING PROTEIN 4"/>
    <property type="match status" value="1"/>
</dbReference>
<dbReference type="EMBL" id="NQVE01000122">
    <property type="protein sequence ID" value="RAL46681.1"/>
    <property type="molecule type" value="Genomic_DNA"/>
</dbReference>
<keyword evidence="2" id="KW-0479">Metal-binding</keyword>
<dbReference type="Proteomes" id="UP000249390">
    <property type="component" value="Unassembled WGS sequence"/>
</dbReference>